<gene>
    <name evidence="1" type="ORF">NKR19_g3030</name>
</gene>
<dbReference type="AlphaFoldDB" id="A0AA38VZA8"/>
<keyword evidence="2" id="KW-1185">Reference proteome</keyword>
<accession>A0AA38VZA8</accession>
<evidence type="ECO:0000313" key="1">
    <source>
        <dbReference type="EMBL" id="KAJ9160669.1"/>
    </source>
</evidence>
<organism evidence="1 2">
    <name type="scientific">Coniochaeta hoffmannii</name>
    <dbReference type="NCBI Taxonomy" id="91930"/>
    <lineage>
        <taxon>Eukaryota</taxon>
        <taxon>Fungi</taxon>
        <taxon>Dikarya</taxon>
        <taxon>Ascomycota</taxon>
        <taxon>Pezizomycotina</taxon>
        <taxon>Sordariomycetes</taxon>
        <taxon>Sordariomycetidae</taxon>
        <taxon>Coniochaetales</taxon>
        <taxon>Coniochaetaceae</taxon>
        <taxon>Coniochaeta</taxon>
    </lineage>
</organism>
<dbReference type="Proteomes" id="UP001174691">
    <property type="component" value="Unassembled WGS sequence"/>
</dbReference>
<proteinExistence type="predicted"/>
<comment type="caution">
    <text evidence="1">The sequence shown here is derived from an EMBL/GenBank/DDBJ whole genome shotgun (WGS) entry which is preliminary data.</text>
</comment>
<reference evidence="1" key="1">
    <citation type="submission" date="2022-07" db="EMBL/GenBank/DDBJ databases">
        <title>Fungi with potential for degradation of polypropylene.</title>
        <authorList>
            <person name="Gostincar C."/>
        </authorList>
    </citation>
    <scope>NUCLEOTIDE SEQUENCE</scope>
    <source>
        <strain evidence="1">EXF-13287</strain>
    </source>
</reference>
<protein>
    <submittedName>
        <fullName evidence="1">Uncharacterized protein</fullName>
    </submittedName>
</protein>
<sequence length="299" mass="31779">MALQLQWNLDQTSASIITVARGVLRAATSDNVQPLAILACEKFGNTIAMSPEVLSKIEKSVIPIPEPVVLGFLKSSIGYSSGDCISYFGKSIAGLHFLALAAAMVTTMVPHKAATAIQGMLASTATDKTLLPTVRQLCGLLESVEPRCHRSGFADEVAGYHILLSRSGGRTQRITAGKANVPNDQGIQSLVDAIRQLGRVGSDDITKVTVQTNACAAWTMAFAKWSLGQPPSVVLWDGTPILEQEGSRFTVIITRSRGSESAQWGDEPFKVTIHSAIHAPSSLVLGRDNGIAVGMRVGR</sequence>
<name>A0AA38VZA8_9PEZI</name>
<dbReference type="EMBL" id="JANBVN010000032">
    <property type="protein sequence ID" value="KAJ9160669.1"/>
    <property type="molecule type" value="Genomic_DNA"/>
</dbReference>
<evidence type="ECO:0000313" key="2">
    <source>
        <dbReference type="Proteomes" id="UP001174691"/>
    </source>
</evidence>